<protein>
    <submittedName>
        <fullName evidence="3">Bifunctional protein GlmU</fullName>
        <ecNumber evidence="3">2.3.1.157</ecNumber>
    </submittedName>
</protein>
<keyword evidence="2 3" id="KW-0012">Acyltransferase</keyword>
<dbReference type="PANTHER" id="PTHR43584:SF8">
    <property type="entry name" value="N-ACETYLMURAMATE ALPHA-1-PHOSPHATE URIDYLYLTRANSFERASE"/>
    <property type="match status" value="1"/>
</dbReference>
<evidence type="ECO:0000313" key="3">
    <source>
        <dbReference type="EMBL" id="BAU53931.1"/>
    </source>
</evidence>
<dbReference type="Pfam" id="PF13562">
    <property type="entry name" value="NTP_transf_4"/>
    <property type="match status" value="1"/>
</dbReference>
<dbReference type="KEGG" id="mgot:MgSA37_02102"/>
<keyword evidence="1 3" id="KW-0808">Transferase</keyword>
<evidence type="ECO:0000256" key="2">
    <source>
        <dbReference type="ARBA" id="ARBA00023315"/>
    </source>
</evidence>
<keyword evidence="4" id="KW-1185">Reference proteome</keyword>
<dbReference type="AlphaFoldDB" id="A0A0X8X175"/>
<name>A0A0X8X175_9SPHI</name>
<sequence>MAEDFFYFCAMAIILFDDNAHYTLRPLTFTRPVADLRIGILTIAEKWAKYLNSGFSWHTQPWLQGKFPVKIEAENIFINGAVCPDEDLAEAITQLQYGEVLKYGDQLIAIKLNEDFAAGFEADAAAGTVVNLKHTPVIIKYPEDIFRNNDTELRKDFKLLTKGRSSAKISSTNTIIGNDFFAEEGAIADCSTFNTTNGPIYLAANTEVWEGTHIRGAFAICEHSQVKMGTKIYGATTVGPYCRVGGEINNAVIWGYSSKGHEGYLGNAVVGEWCNIGADSNNSNLKNNYEEVKLWDYTSQRFRKTGLQFCGLILADHSKCAINTMFNTGTVVGVSANIFGAGFPRNFVPDFSWGGSGGYEVYSIKKMFGTAEKVFARRDHRDFDEHEKEILKKVFELTEEHRRF</sequence>
<dbReference type="NCBIfam" id="TIGR03991">
    <property type="entry name" value="alt_bact_glmU"/>
    <property type="match status" value="1"/>
</dbReference>
<accession>A0A0X8X175</accession>
<reference evidence="3 4" key="1">
    <citation type="submission" date="2015-12" db="EMBL/GenBank/DDBJ databases">
        <title>Genome sequence of Mucilaginibacter gotjawali.</title>
        <authorList>
            <person name="Lee J.S."/>
            <person name="Lee K.C."/>
            <person name="Kim K.K."/>
            <person name="Lee B.W."/>
        </authorList>
    </citation>
    <scope>NUCLEOTIDE SEQUENCE [LARGE SCALE GENOMIC DNA]</scope>
    <source>
        <strain evidence="3 4">SA3-7</strain>
    </source>
</reference>
<organism evidence="3 4">
    <name type="scientific">Mucilaginibacter gotjawali</name>
    <dbReference type="NCBI Taxonomy" id="1550579"/>
    <lineage>
        <taxon>Bacteria</taxon>
        <taxon>Pseudomonadati</taxon>
        <taxon>Bacteroidota</taxon>
        <taxon>Sphingobacteriia</taxon>
        <taxon>Sphingobacteriales</taxon>
        <taxon>Sphingobacteriaceae</taxon>
        <taxon>Mucilaginibacter</taxon>
    </lineage>
</organism>
<dbReference type="InterPro" id="IPR011004">
    <property type="entry name" value="Trimer_LpxA-like_sf"/>
</dbReference>
<dbReference type="GO" id="GO:0019134">
    <property type="term" value="F:glucosamine-1-phosphate N-acetyltransferase activity"/>
    <property type="evidence" value="ECO:0007669"/>
    <property type="project" value="UniProtKB-EC"/>
</dbReference>
<dbReference type="SUPFAM" id="SSF51161">
    <property type="entry name" value="Trimeric LpxA-like enzymes"/>
    <property type="match status" value="1"/>
</dbReference>
<evidence type="ECO:0000256" key="1">
    <source>
        <dbReference type="ARBA" id="ARBA00022679"/>
    </source>
</evidence>
<dbReference type="Gene3D" id="2.160.10.10">
    <property type="entry name" value="Hexapeptide repeat proteins"/>
    <property type="match status" value="1"/>
</dbReference>
<dbReference type="Proteomes" id="UP000218263">
    <property type="component" value="Chromosome"/>
</dbReference>
<dbReference type="InterPro" id="IPR050065">
    <property type="entry name" value="GlmU-like"/>
</dbReference>
<dbReference type="EC" id="2.3.1.157" evidence="3"/>
<dbReference type="PANTHER" id="PTHR43584">
    <property type="entry name" value="NUCLEOTIDYL TRANSFERASE"/>
    <property type="match status" value="1"/>
</dbReference>
<gene>
    <name evidence="3" type="primary">glmU</name>
    <name evidence="3" type="ORF">MgSA37_02102</name>
</gene>
<proteinExistence type="predicted"/>
<dbReference type="EMBL" id="AP017313">
    <property type="protein sequence ID" value="BAU53931.1"/>
    <property type="molecule type" value="Genomic_DNA"/>
</dbReference>
<evidence type="ECO:0000313" key="4">
    <source>
        <dbReference type="Proteomes" id="UP000218263"/>
    </source>
</evidence>
<dbReference type="GO" id="GO:0016779">
    <property type="term" value="F:nucleotidyltransferase activity"/>
    <property type="evidence" value="ECO:0007669"/>
    <property type="project" value="UniProtKB-ARBA"/>
</dbReference>
<dbReference type="InterPro" id="IPR023917">
    <property type="entry name" value="Bifunctiontional_GlmU_bac-type"/>
</dbReference>